<dbReference type="GeneID" id="85330643"/>
<dbReference type="Proteomes" id="UP001172101">
    <property type="component" value="Unassembled WGS sequence"/>
</dbReference>
<name>A0AA40DHS9_9PEZI</name>
<comment type="caution">
    <text evidence="2">The sequence shown here is derived from an EMBL/GenBank/DDBJ whole genome shotgun (WGS) entry which is preliminary data.</text>
</comment>
<dbReference type="AlphaFoldDB" id="A0AA40DHS9"/>
<evidence type="ECO:0000313" key="2">
    <source>
        <dbReference type="EMBL" id="KAK0703655.1"/>
    </source>
</evidence>
<sequence>METLSTYFACSRLNDTTFVIIEDDKQGGYPFIYAKVFASTCHCLRVFLETYPIVDNDENPLNAGSSKNYASSYDKPFVNEDSKLRTSSLCRFLGIETLKYVVMTGERGEDLGPVIYHTPGHTPDELAVWNPQERVTFVGDTMYEWMHIAFPLEGDLRLYSNTLGKLRSLVTAWNNCPSYQNSNRFLCQVIEGMVDSQDQGEFRDEPLISYDREDGKISFIGPKKLFDEFRKDREAVRAIRERQEIFNA</sequence>
<organism evidence="2 3">
    <name type="scientific">Lasiosphaeria miniovina</name>
    <dbReference type="NCBI Taxonomy" id="1954250"/>
    <lineage>
        <taxon>Eukaryota</taxon>
        <taxon>Fungi</taxon>
        <taxon>Dikarya</taxon>
        <taxon>Ascomycota</taxon>
        <taxon>Pezizomycotina</taxon>
        <taxon>Sordariomycetes</taxon>
        <taxon>Sordariomycetidae</taxon>
        <taxon>Sordariales</taxon>
        <taxon>Lasiosphaeriaceae</taxon>
        <taxon>Lasiosphaeria</taxon>
    </lineage>
</organism>
<reference evidence="2" key="1">
    <citation type="submission" date="2023-06" db="EMBL/GenBank/DDBJ databases">
        <title>Genome-scale phylogeny and comparative genomics of the fungal order Sordariales.</title>
        <authorList>
            <consortium name="Lawrence Berkeley National Laboratory"/>
            <person name="Hensen N."/>
            <person name="Bonometti L."/>
            <person name="Westerberg I."/>
            <person name="Brannstrom I.O."/>
            <person name="Guillou S."/>
            <person name="Cros-Aarteil S."/>
            <person name="Calhoun S."/>
            <person name="Haridas S."/>
            <person name="Kuo A."/>
            <person name="Mondo S."/>
            <person name="Pangilinan J."/>
            <person name="Riley R."/>
            <person name="LaButti K."/>
            <person name="Andreopoulos B."/>
            <person name="Lipzen A."/>
            <person name="Chen C."/>
            <person name="Yanf M."/>
            <person name="Daum C."/>
            <person name="Ng V."/>
            <person name="Clum A."/>
            <person name="Steindorff A."/>
            <person name="Ohm R."/>
            <person name="Martin F."/>
            <person name="Silar P."/>
            <person name="Natvig D."/>
            <person name="Lalanne C."/>
            <person name="Gautier V."/>
            <person name="Ament-velasquez S.L."/>
            <person name="Kruys A."/>
            <person name="Hutchinson M.I."/>
            <person name="Powell A.J."/>
            <person name="Barry K."/>
            <person name="Miller A.N."/>
            <person name="Grigoriev I.V."/>
            <person name="Debuchy R."/>
            <person name="Gladieux P."/>
            <person name="Thoren M.H."/>
            <person name="Johannesson H."/>
        </authorList>
    </citation>
    <scope>NUCLEOTIDE SEQUENCE</scope>
    <source>
        <strain evidence="2">SMH2392-1A</strain>
    </source>
</reference>
<dbReference type="InterPro" id="IPR036866">
    <property type="entry name" value="RibonucZ/Hydroxyglut_hydro"/>
</dbReference>
<keyword evidence="3" id="KW-1185">Reference proteome</keyword>
<gene>
    <name evidence="2" type="ORF">B0T26DRAFT_815474</name>
</gene>
<feature type="domain" description="Metallo-beta-lactamase" evidence="1">
    <location>
        <begin position="106"/>
        <end position="169"/>
    </location>
</feature>
<evidence type="ECO:0000259" key="1">
    <source>
        <dbReference type="Pfam" id="PF00753"/>
    </source>
</evidence>
<dbReference type="EMBL" id="JAUIRO010000008">
    <property type="protein sequence ID" value="KAK0703655.1"/>
    <property type="molecule type" value="Genomic_DNA"/>
</dbReference>
<evidence type="ECO:0000313" key="3">
    <source>
        <dbReference type="Proteomes" id="UP001172101"/>
    </source>
</evidence>
<dbReference type="RefSeq" id="XP_060290514.1">
    <property type="nucleotide sequence ID" value="XM_060447373.1"/>
</dbReference>
<dbReference type="SUPFAM" id="SSF56281">
    <property type="entry name" value="Metallo-hydrolase/oxidoreductase"/>
    <property type="match status" value="1"/>
</dbReference>
<protein>
    <recommendedName>
        <fullName evidence="1">Metallo-beta-lactamase domain-containing protein</fullName>
    </recommendedName>
</protein>
<proteinExistence type="predicted"/>
<dbReference type="Pfam" id="PF00753">
    <property type="entry name" value="Lactamase_B"/>
    <property type="match status" value="1"/>
</dbReference>
<dbReference type="InterPro" id="IPR001279">
    <property type="entry name" value="Metallo-B-lactamas"/>
</dbReference>
<accession>A0AA40DHS9</accession>
<dbReference type="Gene3D" id="3.60.15.10">
    <property type="entry name" value="Ribonuclease Z/Hydroxyacylglutathione hydrolase-like"/>
    <property type="match status" value="1"/>
</dbReference>